<proteinExistence type="predicted"/>
<dbReference type="EMBL" id="JBHRTA010000038">
    <property type="protein sequence ID" value="MFC3199444.1"/>
    <property type="molecule type" value="Genomic_DNA"/>
</dbReference>
<dbReference type="InterPro" id="IPR007372">
    <property type="entry name" value="Lipid/polyisoprenoid-bd_YceI"/>
</dbReference>
<evidence type="ECO:0000313" key="3">
    <source>
        <dbReference type="Proteomes" id="UP001595526"/>
    </source>
</evidence>
<comment type="caution">
    <text evidence="2">The sequence shown here is derived from an EMBL/GenBank/DDBJ whole genome shotgun (WGS) entry which is preliminary data.</text>
</comment>
<dbReference type="Gene3D" id="2.40.128.110">
    <property type="entry name" value="Lipid/polyisoprenoid-binding, YceI-like"/>
    <property type="match status" value="1"/>
</dbReference>
<evidence type="ECO:0000313" key="2">
    <source>
        <dbReference type="EMBL" id="MFC3199444.1"/>
    </source>
</evidence>
<dbReference type="SUPFAM" id="SSF101874">
    <property type="entry name" value="YceI-like"/>
    <property type="match status" value="1"/>
</dbReference>
<dbReference type="Pfam" id="PF04264">
    <property type="entry name" value="YceI"/>
    <property type="match status" value="1"/>
</dbReference>
<sequence length="209" mass="21961">MEKVMLSLAAGALILASCVSNPEGKKAETTDSVETAESAAGEALTVDTSASSVVWTGRKVSGQHHGTVKIKSGTLLVDQGKLTGGNFVIDLNTIDNQDLEGEYKGKLEGHLKSDDFFDVANHPDATFEITGVKDGSEDGVVVVSGNLTLRGVTKNITFDANVEEASDTAVRATADFNIAREDWGITYSGQADDLISKEINLKVTLVAGT</sequence>
<gene>
    <name evidence="2" type="ORF">ACFOET_17615</name>
</gene>
<organism evidence="2 3">
    <name type="scientific">Parapedobacter deserti</name>
    <dbReference type="NCBI Taxonomy" id="1912957"/>
    <lineage>
        <taxon>Bacteria</taxon>
        <taxon>Pseudomonadati</taxon>
        <taxon>Bacteroidota</taxon>
        <taxon>Sphingobacteriia</taxon>
        <taxon>Sphingobacteriales</taxon>
        <taxon>Sphingobacteriaceae</taxon>
        <taxon>Parapedobacter</taxon>
    </lineage>
</organism>
<dbReference type="Proteomes" id="UP001595526">
    <property type="component" value="Unassembled WGS sequence"/>
</dbReference>
<dbReference type="RefSeq" id="WP_379025047.1">
    <property type="nucleotide sequence ID" value="NZ_JBHRTA010000038.1"/>
</dbReference>
<dbReference type="PANTHER" id="PTHR34406">
    <property type="entry name" value="PROTEIN YCEI"/>
    <property type="match status" value="1"/>
</dbReference>
<name>A0ABV7JMZ0_9SPHI</name>
<keyword evidence="3" id="KW-1185">Reference proteome</keyword>
<protein>
    <submittedName>
        <fullName evidence="2">YceI family protein</fullName>
    </submittedName>
</protein>
<dbReference type="SMART" id="SM00867">
    <property type="entry name" value="YceI"/>
    <property type="match status" value="1"/>
</dbReference>
<accession>A0ABV7JMZ0</accession>
<feature type="domain" description="Lipid/polyisoprenoid-binding YceI-like" evidence="1">
    <location>
        <begin position="43"/>
        <end position="208"/>
    </location>
</feature>
<evidence type="ECO:0000259" key="1">
    <source>
        <dbReference type="SMART" id="SM00867"/>
    </source>
</evidence>
<dbReference type="PANTHER" id="PTHR34406:SF1">
    <property type="entry name" value="PROTEIN YCEI"/>
    <property type="match status" value="1"/>
</dbReference>
<dbReference type="InterPro" id="IPR036761">
    <property type="entry name" value="TTHA0802/YceI-like_sf"/>
</dbReference>
<reference evidence="3" key="1">
    <citation type="journal article" date="2019" name="Int. J. Syst. Evol. Microbiol.">
        <title>The Global Catalogue of Microorganisms (GCM) 10K type strain sequencing project: providing services to taxonomists for standard genome sequencing and annotation.</title>
        <authorList>
            <consortium name="The Broad Institute Genomics Platform"/>
            <consortium name="The Broad Institute Genome Sequencing Center for Infectious Disease"/>
            <person name="Wu L."/>
            <person name="Ma J."/>
        </authorList>
    </citation>
    <scope>NUCLEOTIDE SEQUENCE [LARGE SCALE GENOMIC DNA]</scope>
    <source>
        <strain evidence="3">KCTC 52416</strain>
    </source>
</reference>
<dbReference type="PROSITE" id="PS51257">
    <property type="entry name" value="PROKAR_LIPOPROTEIN"/>
    <property type="match status" value="1"/>
</dbReference>